<sequence length="164" mass="19214">MYVLDANVFISAHRGYYDFDLAPSFWKSLLSHAGKNNIRSIDKIQEEIISPNPKNADRLHMWTAENFKDYFERTDSQDVIQSYAEIQQWAYSNPQYTPSAKEEFARNADAWLIAYAKANHYTLVTHEAFNPEMKKRILIPVVCAEFNVDYVNTFEMLRNLQVSF</sequence>
<dbReference type="Pfam" id="PF14367">
    <property type="entry name" value="DUF4411"/>
    <property type="match status" value="1"/>
</dbReference>
<reference evidence="1 2" key="1">
    <citation type="submission" date="2016-11" db="EMBL/GenBank/DDBJ databases">
        <title>Paenibacillus species isolates.</title>
        <authorList>
            <person name="Beno S.M."/>
        </authorList>
    </citation>
    <scope>NUCLEOTIDE SEQUENCE [LARGE SCALE GENOMIC DNA]</scope>
    <source>
        <strain evidence="1 2">FSL F4-0100</strain>
    </source>
</reference>
<dbReference type="Gene3D" id="3.40.50.1010">
    <property type="entry name" value="5'-nuclease"/>
    <property type="match status" value="1"/>
</dbReference>
<dbReference type="EMBL" id="MRTF01000002">
    <property type="protein sequence ID" value="OME94966.1"/>
    <property type="molecule type" value="Genomic_DNA"/>
</dbReference>
<accession>A0A1R1B663</accession>
<evidence type="ECO:0000313" key="1">
    <source>
        <dbReference type="EMBL" id="OME94966.1"/>
    </source>
</evidence>
<organism evidence="1 2">
    <name type="scientific">Paenibacillus lautus</name>
    <name type="common">Bacillus lautus</name>
    <dbReference type="NCBI Taxonomy" id="1401"/>
    <lineage>
        <taxon>Bacteria</taxon>
        <taxon>Bacillati</taxon>
        <taxon>Bacillota</taxon>
        <taxon>Bacilli</taxon>
        <taxon>Bacillales</taxon>
        <taxon>Paenibacillaceae</taxon>
        <taxon>Paenibacillus</taxon>
    </lineage>
</organism>
<dbReference type="OrthoDB" id="3231195at2"/>
<dbReference type="Proteomes" id="UP000187074">
    <property type="component" value="Unassembled WGS sequence"/>
</dbReference>
<dbReference type="AlphaFoldDB" id="A0A1R1B663"/>
<dbReference type="InterPro" id="IPR029060">
    <property type="entry name" value="PIN-like_dom_sf"/>
</dbReference>
<dbReference type="RefSeq" id="WP_076321786.1">
    <property type="nucleotide sequence ID" value="NZ_MRTF01000002.1"/>
</dbReference>
<dbReference type="InterPro" id="IPR016541">
    <property type="entry name" value="UCP008505"/>
</dbReference>
<protein>
    <submittedName>
        <fullName evidence="1">Twitching motility protein PilT</fullName>
    </submittedName>
</protein>
<name>A0A1R1B663_PAELA</name>
<evidence type="ECO:0000313" key="2">
    <source>
        <dbReference type="Proteomes" id="UP000187074"/>
    </source>
</evidence>
<comment type="caution">
    <text evidence="1">The sequence shown here is derived from an EMBL/GenBank/DDBJ whole genome shotgun (WGS) entry which is preliminary data.</text>
</comment>
<gene>
    <name evidence="1" type="ORF">BK123_07695</name>
</gene>
<proteinExistence type="predicted"/>
<dbReference type="SUPFAM" id="SSF88723">
    <property type="entry name" value="PIN domain-like"/>
    <property type="match status" value="1"/>
</dbReference>